<organism evidence="2 3">
    <name type="scientific">Chelatococcus composti</name>
    <dbReference type="NCBI Taxonomy" id="1743235"/>
    <lineage>
        <taxon>Bacteria</taxon>
        <taxon>Pseudomonadati</taxon>
        <taxon>Pseudomonadota</taxon>
        <taxon>Alphaproteobacteria</taxon>
        <taxon>Hyphomicrobiales</taxon>
        <taxon>Chelatococcaceae</taxon>
        <taxon>Chelatococcus</taxon>
    </lineage>
</organism>
<dbReference type="Proteomes" id="UP000588017">
    <property type="component" value="Unassembled WGS sequence"/>
</dbReference>
<evidence type="ECO:0000313" key="2">
    <source>
        <dbReference type="EMBL" id="MBB6169462.1"/>
    </source>
</evidence>
<comment type="caution">
    <text evidence="2">The sequence shown here is derived from an EMBL/GenBank/DDBJ whole genome shotgun (WGS) entry which is preliminary data.</text>
</comment>
<protein>
    <submittedName>
        <fullName evidence="2">Uncharacterized protein</fullName>
    </submittedName>
</protein>
<dbReference type="AlphaFoldDB" id="A0A841KDM7"/>
<dbReference type="EMBL" id="JACHEH010000007">
    <property type="protein sequence ID" value="MBB6169462.1"/>
    <property type="molecule type" value="Genomic_DNA"/>
</dbReference>
<feature type="compositionally biased region" description="Basic and acidic residues" evidence="1">
    <location>
        <begin position="27"/>
        <end position="36"/>
    </location>
</feature>
<evidence type="ECO:0000256" key="1">
    <source>
        <dbReference type="SAM" id="MobiDB-lite"/>
    </source>
</evidence>
<gene>
    <name evidence="2" type="ORF">HNQ73_003104</name>
</gene>
<name>A0A841KDM7_9HYPH</name>
<feature type="region of interest" description="Disordered" evidence="1">
    <location>
        <begin position="1"/>
        <end position="52"/>
    </location>
</feature>
<evidence type="ECO:0000313" key="3">
    <source>
        <dbReference type="Proteomes" id="UP000588017"/>
    </source>
</evidence>
<keyword evidence="3" id="KW-1185">Reference proteome</keyword>
<proteinExistence type="predicted"/>
<accession>A0A841KDM7</accession>
<sequence length="52" mass="5503">MREHHAPSPEEAGAETRSAPAKLAGGGREEPKDAAHLRARAGRRATDQKTTA</sequence>
<reference evidence="2 3" key="1">
    <citation type="submission" date="2020-08" db="EMBL/GenBank/DDBJ databases">
        <title>Genomic Encyclopedia of Type Strains, Phase IV (KMG-IV): sequencing the most valuable type-strain genomes for metagenomic binning, comparative biology and taxonomic classification.</title>
        <authorList>
            <person name="Goeker M."/>
        </authorList>
    </citation>
    <scope>NUCLEOTIDE SEQUENCE [LARGE SCALE GENOMIC DNA]</scope>
    <source>
        <strain evidence="2 3">DSM 101465</strain>
    </source>
</reference>